<keyword evidence="1" id="KW-0614">Plasmid</keyword>
<name>W8EZ24_9BACT</name>
<reference evidence="1 2" key="1">
    <citation type="submission" date="2014-01" db="EMBL/GenBank/DDBJ databases">
        <title>Complete sequence of plasmid1 of ionizing-radiation resistance bacterium Hymenobacter swuensis DY53.</title>
        <authorList>
            <person name="Jung J.-H."/>
            <person name="Jeong S.-W."/>
            <person name="Joe M.-H."/>
            <person name="Cho y.-j."/>
            <person name="Kim M.-K."/>
            <person name="Lim S.-Y."/>
        </authorList>
    </citation>
    <scope>NUCLEOTIDE SEQUENCE [LARGE SCALE GENOMIC DNA]</scope>
    <source>
        <strain evidence="1 2">DY53</strain>
        <plasmid evidence="1 2">pHsw1</plasmid>
    </source>
</reference>
<evidence type="ECO:0008006" key="3">
    <source>
        <dbReference type="Google" id="ProtNLM"/>
    </source>
</evidence>
<sequence length="47" mass="5551">MNTWLRHQQRLLLLAVQFYTRLPVPALVGYSDELLNQATAYFPVICW</sequence>
<dbReference type="OrthoDB" id="9794626at2"/>
<dbReference type="Proteomes" id="UP000019423">
    <property type="component" value="Plasmid pHsw1"/>
</dbReference>
<dbReference type="RefSeq" id="WP_155832774.1">
    <property type="nucleotide sequence ID" value="NZ_CP007144.1"/>
</dbReference>
<keyword evidence="2" id="KW-1185">Reference proteome</keyword>
<dbReference type="HOGENOM" id="CLU_3168997_0_0_10"/>
<accession>W8EZ24</accession>
<protein>
    <recommendedName>
        <fullName evidence="3">Adenosylcobinamide-GDP ribazoletransferase</fullName>
    </recommendedName>
</protein>
<evidence type="ECO:0000313" key="2">
    <source>
        <dbReference type="Proteomes" id="UP000019423"/>
    </source>
</evidence>
<gene>
    <name evidence="1" type="ORF">Hsw_PA0258</name>
</gene>
<evidence type="ECO:0000313" key="1">
    <source>
        <dbReference type="EMBL" id="AHJ95591.1"/>
    </source>
</evidence>
<dbReference type="KEGG" id="hsw:Hsw_PA0258"/>
<geneLocation type="plasmid" evidence="1 2">
    <name>pHsw1</name>
</geneLocation>
<dbReference type="AlphaFoldDB" id="W8EZ24"/>
<dbReference type="PATRIC" id="fig|1227739.3.peg.276"/>
<dbReference type="EMBL" id="CP007144">
    <property type="protein sequence ID" value="AHJ95591.1"/>
    <property type="molecule type" value="Genomic_DNA"/>
</dbReference>
<organism evidence="1 2">
    <name type="scientific">Hymenobacter swuensis DY53</name>
    <dbReference type="NCBI Taxonomy" id="1227739"/>
    <lineage>
        <taxon>Bacteria</taxon>
        <taxon>Pseudomonadati</taxon>
        <taxon>Bacteroidota</taxon>
        <taxon>Cytophagia</taxon>
        <taxon>Cytophagales</taxon>
        <taxon>Hymenobacteraceae</taxon>
        <taxon>Hymenobacter</taxon>
    </lineage>
</organism>
<proteinExistence type="predicted"/>